<sequence>MSLPSSRAPHESAPPLAPAVPSAPGAVAPPSAPRGGRPGWVLPVITATVVVGLLLALGIVAGTVLVALRLSQGDDLALDTYSGSDEVGGVVTDSSGTVVDDGTGGYDHPGTVGEHTVAWGTWDGGTMSVGIDSAEVGGTIPGHEDLPRTGFTLVSVEGTVAYEGPGSLVLTDELWLGAETDLVYVDDMSPGVVQGSLGELPPLEDGGTVAFTAVFVVPAGEEDGVIIDASSGEGDFSWELP</sequence>
<feature type="region of interest" description="Disordered" evidence="1">
    <location>
        <begin position="1"/>
        <end position="33"/>
    </location>
</feature>
<keyword evidence="4" id="KW-1185">Reference proteome</keyword>
<feature type="transmembrane region" description="Helical" evidence="2">
    <location>
        <begin position="40"/>
        <end position="68"/>
    </location>
</feature>
<reference evidence="4" key="1">
    <citation type="journal article" date="2019" name="Int. J. Syst. Evol. Microbiol.">
        <title>The Global Catalogue of Microorganisms (GCM) 10K type strain sequencing project: providing services to taxonomists for standard genome sequencing and annotation.</title>
        <authorList>
            <consortium name="The Broad Institute Genomics Platform"/>
            <consortium name="The Broad Institute Genome Sequencing Center for Infectious Disease"/>
            <person name="Wu L."/>
            <person name="Ma J."/>
        </authorList>
    </citation>
    <scope>NUCLEOTIDE SEQUENCE [LARGE SCALE GENOMIC DNA]</scope>
    <source>
        <strain evidence="4">JCM 11650</strain>
    </source>
</reference>
<organism evidence="3 4">
    <name type="scientific">Brachybacterium rhamnosum</name>
    <dbReference type="NCBI Taxonomy" id="173361"/>
    <lineage>
        <taxon>Bacteria</taxon>
        <taxon>Bacillati</taxon>
        <taxon>Actinomycetota</taxon>
        <taxon>Actinomycetes</taxon>
        <taxon>Micrococcales</taxon>
        <taxon>Dermabacteraceae</taxon>
        <taxon>Brachybacterium</taxon>
    </lineage>
</organism>
<keyword evidence="2" id="KW-0472">Membrane</keyword>
<evidence type="ECO:0008006" key="5">
    <source>
        <dbReference type="Google" id="ProtNLM"/>
    </source>
</evidence>
<gene>
    <name evidence="3" type="ORF">ACFSDA_04545</name>
</gene>
<keyword evidence="2" id="KW-0812">Transmembrane</keyword>
<evidence type="ECO:0000313" key="4">
    <source>
        <dbReference type="Proteomes" id="UP001597280"/>
    </source>
</evidence>
<dbReference type="RefSeq" id="WP_137769215.1">
    <property type="nucleotide sequence ID" value="NZ_BAAAIS010000002.1"/>
</dbReference>
<feature type="compositionally biased region" description="Low complexity" evidence="1">
    <location>
        <begin position="19"/>
        <end position="33"/>
    </location>
</feature>
<evidence type="ECO:0000256" key="2">
    <source>
        <dbReference type="SAM" id="Phobius"/>
    </source>
</evidence>
<keyword evidence="2" id="KW-1133">Transmembrane helix</keyword>
<evidence type="ECO:0000256" key="1">
    <source>
        <dbReference type="SAM" id="MobiDB-lite"/>
    </source>
</evidence>
<proteinExistence type="predicted"/>
<evidence type="ECO:0000313" key="3">
    <source>
        <dbReference type="EMBL" id="MFD1834341.1"/>
    </source>
</evidence>
<dbReference type="Proteomes" id="UP001597280">
    <property type="component" value="Unassembled WGS sequence"/>
</dbReference>
<name>A0ABW4PUF1_9MICO</name>
<accession>A0ABW4PUF1</accession>
<comment type="caution">
    <text evidence="3">The sequence shown here is derived from an EMBL/GenBank/DDBJ whole genome shotgun (WGS) entry which is preliminary data.</text>
</comment>
<protein>
    <recommendedName>
        <fullName evidence="5">DUF4352 domain-containing protein</fullName>
    </recommendedName>
</protein>
<dbReference type="EMBL" id="JBHUFL010000002">
    <property type="protein sequence ID" value="MFD1834341.1"/>
    <property type="molecule type" value="Genomic_DNA"/>
</dbReference>